<name>A0ABP8KNU1_9MICO</name>
<keyword evidence="2" id="KW-1185">Reference proteome</keyword>
<evidence type="ECO:0000313" key="2">
    <source>
        <dbReference type="Proteomes" id="UP001500945"/>
    </source>
</evidence>
<gene>
    <name evidence="1" type="ORF">GCM10023168_32380</name>
</gene>
<sequence>MVEIRQVGEVFTPGRIPEFTYNPRDEKDVEGTIRRFLQNRGAALTVSGPTKSGKTVVVDRLLPRDSALWVSGGDLRELDDLWMRVCEFLDLYDQVEWSTSKGSGFRGSINARLGTSGTGLGAEFGSDASRGTSFKGMARRPLAAVARDALADLEVPVVIDDFHYVPDALKLDLVRAIKGIIATSPVVLIAVPHDAFSVVRSETDMLGRLWQLQIMPWSTDELVYIARLGFDVLNVSDRNDRIAKEFAKNSLGAPFLMQQLCLDYCIDEGIPETQRGKWKELEPPKDLQQFYRNIATRYIPGVFDALRRGPRTKGQPRLPRKLKSGGTTDIYGAVLYGISKIGAVREVSTQDLSRAISELFEDAPTTQNVAFALGQMNTIAENGRGASDPALAYRDDTLFMSDPFLSFYLRFGQWDLPSPPRNMV</sequence>
<protein>
    <recommendedName>
        <fullName evidence="3">ATP-binding protein</fullName>
    </recommendedName>
</protein>
<reference evidence="2" key="1">
    <citation type="journal article" date="2019" name="Int. J. Syst. Evol. Microbiol.">
        <title>The Global Catalogue of Microorganisms (GCM) 10K type strain sequencing project: providing services to taxonomists for standard genome sequencing and annotation.</title>
        <authorList>
            <consortium name="The Broad Institute Genomics Platform"/>
            <consortium name="The Broad Institute Genome Sequencing Center for Infectious Disease"/>
            <person name="Wu L."/>
            <person name="Ma J."/>
        </authorList>
    </citation>
    <scope>NUCLEOTIDE SEQUENCE [LARGE SCALE GENOMIC DNA]</scope>
    <source>
        <strain evidence="2">JCM 17809</strain>
    </source>
</reference>
<dbReference type="RefSeq" id="WP_345207856.1">
    <property type="nucleotide sequence ID" value="NZ_BAABGM010000022.1"/>
</dbReference>
<organism evidence="1 2">
    <name type="scientific">Fodinibacter luteus</name>
    <dbReference type="NCBI Taxonomy" id="552064"/>
    <lineage>
        <taxon>Bacteria</taxon>
        <taxon>Bacillati</taxon>
        <taxon>Actinomycetota</taxon>
        <taxon>Actinomycetes</taxon>
        <taxon>Micrococcales</taxon>
        <taxon>Intrasporangiaceae</taxon>
        <taxon>Fodinibacter (ex Wang et al. 2009)</taxon>
    </lineage>
</organism>
<dbReference type="InterPro" id="IPR027417">
    <property type="entry name" value="P-loop_NTPase"/>
</dbReference>
<evidence type="ECO:0008006" key="3">
    <source>
        <dbReference type="Google" id="ProtNLM"/>
    </source>
</evidence>
<dbReference type="Proteomes" id="UP001500945">
    <property type="component" value="Unassembled WGS sequence"/>
</dbReference>
<accession>A0ABP8KNU1</accession>
<dbReference type="EMBL" id="BAABGM010000022">
    <property type="protein sequence ID" value="GAA4411466.1"/>
    <property type="molecule type" value="Genomic_DNA"/>
</dbReference>
<comment type="caution">
    <text evidence="1">The sequence shown here is derived from an EMBL/GenBank/DDBJ whole genome shotgun (WGS) entry which is preliminary data.</text>
</comment>
<evidence type="ECO:0000313" key="1">
    <source>
        <dbReference type="EMBL" id="GAA4411466.1"/>
    </source>
</evidence>
<dbReference type="SUPFAM" id="SSF52540">
    <property type="entry name" value="P-loop containing nucleoside triphosphate hydrolases"/>
    <property type="match status" value="1"/>
</dbReference>
<proteinExistence type="predicted"/>